<dbReference type="InterPro" id="IPR000601">
    <property type="entry name" value="PKD_dom"/>
</dbReference>
<reference evidence="3 4" key="1">
    <citation type="submission" date="2018-01" db="EMBL/GenBank/DDBJ databases">
        <title>Arthrobacter sp. nov., from glaciers in China.</title>
        <authorList>
            <person name="Liu Q."/>
            <person name="Xin Y.-H."/>
        </authorList>
    </citation>
    <scope>NUCLEOTIDE SEQUENCE [LARGE SCALE GENOMIC DNA]</scope>
    <source>
        <strain evidence="3 4">HLT2-12-2</strain>
    </source>
</reference>
<evidence type="ECO:0000313" key="3">
    <source>
        <dbReference type="EMBL" id="POH74895.1"/>
    </source>
</evidence>
<dbReference type="Pfam" id="PF18911">
    <property type="entry name" value="PKD_4"/>
    <property type="match status" value="2"/>
</dbReference>
<dbReference type="InterPro" id="IPR013783">
    <property type="entry name" value="Ig-like_fold"/>
</dbReference>
<dbReference type="Proteomes" id="UP000237061">
    <property type="component" value="Unassembled WGS sequence"/>
</dbReference>
<keyword evidence="1" id="KW-0732">Signal</keyword>
<sequence>MRRYIAVFAAVLMVAGLGFTVPNMAAASEATLTTVVRSTPVNYTPNVLDGTVFSIAQVGNTIVLGGQFTQVQASTGGAVLSRNNIVAFNKDTGAISTTFVPQFNSTVRSVVASADGNSVYVGGQFGTLNGASVTKVTRLAISNGAKVAGFNPGLIDAVVHDMKLVGTRLFIGGEFTAINNVPRSSLAELDPATGALRANVNIAFAGTHLGGTTFVHKFDVSPNGATMVVTGNFRTMNGLDRVQVGMVDLTTNPATVANWATDQWKPNCYSVFAYYLNDLDFSPDGNSFVLGSMGGYGSGPPSLCDTMSRWETNATGAAVTPTWVNYTGGDSIYALENTGSTVYFGGHNRWVNNPFAADRAGQGAVEREGIGALNSVNGMPIDWNPGRDRGRGVFDMMATSQGLWVGSDTDRIARYLYRARIAMFPVAGGTTIPTASAPALPVDVMQSGSLNAPLDARYLYRVNAGGETIPTLDGGMDWIGDTAPPGSNYRNTGNAAAYDTVGSRTAAVPATTPTSIFSTERWDAQGNPELMWSFPVPAGKHVQVRLYLSDRCSCTTANGSRVFSMRVDGQMAFQNYDVNASVGHNVGTMLSRDITSDGNVNIEFNHVVENPLVNGLEIVDLDAAAPPPGQTDQMKTLYFDGTTGSGSTAAVTGSVPWDNVRGGFVANGNLYLATATGEFQQRSFNGTQIGAPTALNLYGLTNFAADMQSMTGMFYSNGRIYYTLTGQSNLYMRYFDLSSQIVGSQRFTIVGPTGGMSWTNVRGMFLAGSQLYWASADGNLNAMNWADSVGNGAVSGTSTVVSGPGLDGTNWAAKSLIDKVGTGSVIPPPNQAPTAAFASTCTGLACSFNGAGSTDSDGTVAGYAWTSSDGGTGTGATFARTFAAPGTYTVTLTVTDDDGATGTVSHDVTVAQLPPPNVAPVASFTSDCTFLACTFDGSGSSDSDGTVSSYAWVLPAGATATGAVTTYTFAAAGTYPVNLTVTDNQGATGAITTNVTVAADPNPPVTNPVAFVASAASSATGSANTHTLTIPASVQAGDVLVAAFSTNSGTVAVTGPAGWDSFANAATTSMRGVFYSKVAVAADAGSVMTVGTAAYGRGTLVVSAYRNATVAAASFALQPETVSRAAHTTPTLAAATGSWGLSYWADKTAATTSWVAPAGDSVRQSGAGTGAGHMSWLLTDSNAPLSGSTAGGLGATANSASSAAVMGTVVIARAP</sequence>
<name>A0A2S4A042_ARTGL</name>
<comment type="caution">
    <text evidence="3">The sequence shown here is derived from an EMBL/GenBank/DDBJ whole genome shotgun (WGS) entry which is preliminary data.</text>
</comment>
<keyword evidence="4" id="KW-1185">Reference proteome</keyword>
<proteinExistence type="predicted"/>
<dbReference type="GO" id="GO:0005975">
    <property type="term" value="P:carbohydrate metabolic process"/>
    <property type="evidence" value="ECO:0007669"/>
    <property type="project" value="UniProtKB-ARBA"/>
</dbReference>
<dbReference type="Gene3D" id="2.60.40.10">
    <property type="entry name" value="Immunoglobulins"/>
    <property type="match status" value="2"/>
</dbReference>
<gene>
    <name evidence="3" type="ORF">CVS27_03255</name>
</gene>
<feature type="signal peptide" evidence="1">
    <location>
        <begin position="1"/>
        <end position="25"/>
    </location>
</feature>
<dbReference type="AlphaFoldDB" id="A0A2S4A042"/>
<dbReference type="InterPro" id="IPR021720">
    <property type="entry name" value="Malectin_dom"/>
</dbReference>
<accession>A0A2S4A042</accession>
<organism evidence="3 4">
    <name type="scientific">Arthrobacter glacialis</name>
    <dbReference type="NCBI Taxonomy" id="1664"/>
    <lineage>
        <taxon>Bacteria</taxon>
        <taxon>Bacillati</taxon>
        <taxon>Actinomycetota</taxon>
        <taxon>Actinomycetes</taxon>
        <taxon>Micrococcales</taxon>
        <taxon>Micrococcaceae</taxon>
        <taxon>Arthrobacter</taxon>
    </lineage>
</organism>
<dbReference type="InterPro" id="IPR011044">
    <property type="entry name" value="Quino_amine_DH_bsu"/>
</dbReference>
<protein>
    <submittedName>
        <fullName evidence="3">PKD domain containing protein</fullName>
    </submittedName>
</protein>
<feature type="chain" id="PRO_5039641777" evidence="1">
    <location>
        <begin position="26"/>
        <end position="1215"/>
    </location>
</feature>
<dbReference type="Pfam" id="PF11721">
    <property type="entry name" value="Malectin"/>
    <property type="match status" value="1"/>
</dbReference>
<evidence type="ECO:0000313" key="4">
    <source>
        <dbReference type="Proteomes" id="UP000237061"/>
    </source>
</evidence>
<dbReference type="InterPro" id="IPR035986">
    <property type="entry name" value="PKD_dom_sf"/>
</dbReference>
<dbReference type="EMBL" id="PPXC01000002">
    <property type="protein sequence ID" value="POH74895.1"/>
    <property type="molecule type" value="Genomic_DNA"/>
</dbReference>
<dbReference type="SUPFAM" id="SSF49299">
    <property type="entry name" value="PKD domain"/>
    <property type="match status" value="2"/>
</dbReference>
<dbReference type="CDD" id="cd00146">
    <property type="entry name" value="PKD"/>
    <property type="match status" value="2"/>
</dbReference>
<dbReference type="RefSeq" id="WP_103464303.1">
    <property type="nucleotide sequence ID" value="NZ_PPXC01000002.1"/>
</dbReference>
<dbReference type="SMART" id="SM00089">
    <property type="entry name" value="PKD"/>
    <property type="match status" value="2"/>
</dbReference>
<feature type="domain" description="PKD" evidence="2">
    <location>
        <begin position="916"/>
        <end position="997"/>
    </location>
</feature>
<evidence type="ECO:0000256" key="1">
    <source>
        <dbReference type="SAM" id="SignalP"/>
    </source>
</evidence>
<evidence type="ECO:0000259" key="2">
    <source>
        <dbReference type="PROSITE" id="PS50093"/>
    </source>
</evidence>
<dbReference type="InterPro" id="IPR022409">
    <property type="entry name" value="PKD/Chitinase_dom"/>
</dbReference>
<feature type="domain" description="PKD" evidence="2">
    <location>
        <begin position="829"/>
        <end position="910"/>
    </location>
</feature>
<dbReference type="Gene3D" id="2.60.120.430">
    <property type="entry name" value="Galactose-binding lectin"/>
    <property type="match status" value="1"/>
</dbReference>
<dbReference type="PROSITE" id="PS50093">
    <property type="entry name" value="PKD"/>
    <property type="match status" value="2"/>
</dbReference>
<dbReference type="SUPFAM" id="SSF50969">
    <property type="entry name" value="YVTN repeat-like/Quinoprotein amine dehydrogenase"/>
    <property type="match status" value="1"/>
</dbReference>